<dbReference type="Gene3D" id="3.40.50.300">
    <property type="entry name" value="P-loop containing nucleotide triphosphate hydrolases"/>
    <property type="match status" value="1"/>
</dbReference>
<dbReference type="InterPro" id="IPR028606">
    <property type="entry name" value="Clp1"/>
</dbReference>
<evidence type="ECO:0000259" key="14">
    <source>
        <dbReference type="Pfam" id="PF16575"/>
    </source>
</evidence>
<evidence type="ECO:0000256" key="10">
    <source>
        <dbReference type="ARBA" id="ARBA00022840"/>
    </source>
</evidence>
<dbReference type="AlphaFoldDB" id="A0A0B4ECH7"/>
<dbReference type="Pfam" id="PF03770">
    <property type="entry name" value="IPK"/>
    <property type="match status" value="1"/>
</dbReference>
<evidence type="ECO:0000256" key="6">
    <source>
        <dbReference type="ARBA" id="ARBA00022664"/>
    </source>
</evidence>
<evidence type="ECO:0000313" key="16">
    <source>
        <dbReference type="Proteomes" id="UP000031186"/>
    </source>
</evidence>
<dbReference type="HAMAP" id="MF_03035">
    <property type="entry name" value="Clp1"/>
    <property type="match status" value="1"/>
</dbReference>
<feature type="domain" description="Clp1 N-terminal" evidence="13">
    <location>
        <begin position="359"/>
        <end position="453"/>
    </location>
</feature>
<dbReference type="InterPro" id="IPR038286">
    <property type="entry name" value="IPK_sf"/>
</dbReference>
<evidence type="ECO:0000256" key="2">
    <source>
        <dbReference type="ARBA" id="ARBA00004123"/>
    </source>
</evidence>
<comment type="caution">
    <text evidence="15">The sequence shown here is derived from an EMBL/GenBank/DDBJ whole genome shotgun (WGS) entry which is preliminary data.</text>
</comment>
<dbReference type="InterPro" id="IPR010655">
    <property type="entry name" value="Clp1_C"/>
</dbReference>
<reference evidence="15 16" key="1">
    <citation type="journal article" date="2014" name="Proc. Natl. Acad. Sci. U.S.A.">
        <title>Trajectory and genomic determinants of fungal-pathogen speciation and host adaptation.</title>
        <authorList>
            <person name="Hu X."/>
            <person name="Xiao G."/>
            <person name="Zheng P."/>
            <person name="Shang Y."/>
            <person name="Su Y."/>
            <person name="Zhang X."/>
            <person name="Liu X."/>
            <person name="Zhan S."/>
            <person name="St Leger R.J."/>
            <person name="Wang C."/>
        </authorList>
    </citation>
    <scope>NUCLEOTIDE SEQUENCE [LARGE SCALE GENOMIC DNA]</scope>
    <source>
        <strain evidence="15 16">ARSEF 549</strain>
    </source>
</reference>
<evidence type="ECO:0000256" key="1">
    <source>
        <dbReference type="ARBA" id="ARBA00003798"/>
    </source>
</evidence>
<dbReference type="InterPro" id="IPR032324">
    <property type="entry name" value="Clp1_N"/>
</dbReference>
<dbReference type="GO" id="GO:0032958">
    <property type="term" value="P:inositol phosphate biosynthetic process"/>
    <property type="evidence" value="ECO:0007669"/>
    <property type="project" value="InterPro"/>
</dbReference>
<dbReference type="Proteomes" id="UP000031186">
    <property type="component" value="Unassembled WGS sequence"/>
</dbReference>
<dbReference type="VEuPathDB" id="FungiDB:MAN_10342"/>
<comment type="subcellular location">
    <subcellularLocation>
        <location evidence="2">Nucleus</location>
    </subcellularLocation>
</comment>
<sequence>MQPARDVPRFDQLQDYPHAVAGHAGTLCDSDGQVFVKPCTQAEIDFYELTKSKYPDFADLMPLHIGNLVLSGPGEMDIGDIGAGLQTDPEQVLATIQEQVANAARECQTEDTITWVPSQGKKIQTNMSVVLENQTNGFKRPNVLDVKLGTRLYADDAPKQKQERFQQISKETTHHNLGFRIAGMRVFRGSQDPSELDDREYKNYDKDYGRFTVNDDNVVNELKRFIFNEAAGIDEDLGKAVCATFARELGTIIDVMSDHNIRMYSSSLLFVYEGDGEALKDAIRLNTEYAKRSTGPPATKRIDSGIGLDDEDQALEQLPPPVLKLKLIDFAHATWTPGSGPDENTIKGTVHSSTRIIVLKPSWEWRFEVPAGRKITVKALSGTAEKDGVELALRNAYSFSAIKSKILTWHGCELEVDGRTDDEFVAEYASPAANPANAHVNLHSRLNEMRTAAVYERREGPRVLIAGPPTTGKTTLVRTLASYATRQGFEPIVVNADPKEGMLSLPGTLSASVFATVMDPEAVDGWGTTPTSGPSTVPVKLPLVYYYGRNLPDDDPEFYRELTSKIAGTVSGRLSEDEAVRSSGVIVDSMGVSEKSKIGEDLLAHIVDELSINIIVVLGSNRMTAELSKRFSTERTSLGEPIQIVGLDRSEGVVERDEGFLEYSREQAIKEYFFGDARRALSPQIQQTDFDALVIYKASDYSAYEKATLSRDEPSSVMQHWTLAVMHASPKDPPEVVRAAAVMGFVYVSDVDEDRRKIKLLAPVGGRLGDRPLILGSWPEPYINLLG</sequence>
<dbReference type="GO" id="GO:0051731">
    <property type="term" value="F:polynucleotide 5'-hydroxyl-kinase activity"/>
    <property type="evidence" value="ECO:0007669"/>
    <property type="project" value="InterPro"/>
</dbReference>
<keyword evidence="8" id="KW-0547">Nucleotide-binding</keyword>
<dbReference type="EMBL" id="AZNF01000023">
    <property type="protein sequence ID" value="KID59890.1"/>
    <property type="molecule type" value="Genomic_DNA"/>
</dbReference>
<dbReference type="GO" id="GO:0005524">
    <property type="term" value="F:ATP binding"/>
    <property type="evidence" value="ECO:0007669"/>
    <property type="project" value="UniProtKB-KW"/>
</dbReference>
<feature type="domain" description="Clp1 C-terminal" evidence="12">
    <location>
        <begin position="681"/>
        <end position="780"/>
    </location>
</feature>
<dbReference type="Pfam" id="PF16575">
    <property type="entry name" value="CLP1_P"/>
    <property type="match status" value="1"/>
</dbReference>
<dbReference type="InterPro" id="IPR005522">
    <property type="entry name" value="IPK"/>
</dbReference>
<dbReference type="SUPFAM" id="SSF52540">
    <property type="entry name" value="P-loop containing nucleoside triphosphate hydrolases"/>
    <property type="match status" value="1"/>
</dbReference>
<dbReference type="InterPro" id="IPR038239">
    <property type="entry name" value="Clp1_N_sf"/>
</dbReference>
<evidence type="ECO:0000256" key="5">
    <source>
        <dbReference type="ARBA" id="ARBA00019824"/>
    </source>
</evidence>
<dbReference type="PANTHER" id="PTHR12755:SF6">
    <property type="entry name" value="POLYRIBONUCLEOTIDE 5'-HYDROXYL-KINASE CLP1"/>
    <property type="match status" value="1"/>
</dbReference>
<comment type="similarity">
    <text evidence="3">Belongs to the inositol phosphokinase (IPK) family.</text>
</comment>
<evidence type="ECO:0000256" key="4">
    <source>
        <dbReference type="ARBA" id="ARBA00018706"/>
    </source>
</evidence>
<dbReference type="InterPro" id="IPR032319">
    <property type="entry name" value="CLP1_P"/>
</dbReference>
<evidence type="ECO:0000256" key="11">
    <source>
        <dbReference type="ARBA" id="ARBA00023242"/>
    </source>
</evidence>
<evidence type="ECO:0000313" key="15">
    <source>
        <dbReference type="EMBL" id="KID59890.1"/>
    </source>
</evidence>
<feature type="domain" description="Clp1 P-loop" evidence="14">
    <location>
        <begin position="467"/>
        <end position="674"/>
    </location>
</feature>
<dbReference type="GO" id="GO:0006388">
    <property type="term" value="P:tRNA splicing, via endonucleolytic cleavage and ligation"/>
    <property type="evidence" value="ECO:0007669"/>
    <property type="project" value="TreeGrafter"/>
</dbReference>
<gene>
    <name evidence="15" type="ORF">MAN_10342</name>
</gene>
<accession>A0A0B4ECH7</accession>
<name>A0A0B4ECH7_METAF</name>
<dbReference type="InterPro" id="IPR045116">
    <property type="entry name" value="Clp1/Grc3"/>
</dbReference>
<dbReference type="Gene3D" id="3.30.470.160">
    <property type="entry name" value="Inositol polyphosphate kinase"/>
    <property type="match status" value="1"/>
</dbReference>
<dbReference type="GO" id="GO:0031124">
    <property type="term" value="P:mRNA 3'-end processing"/>
    <property type="evidence" value="ECO:0007669"/>
    <property type="project" value="InterPro"/>
</dbReference>
<keyword evidence="10" id="KW-0067">ATP-binding</keyword>
<dbReference type="Pfam" id="PF06807">
    <property type="entry name" value="Clp1"/>
    <property type="match status" value="1"/>
</dbReference>
<dbReference type="Gene3D" id="2.60.120.1030">
    <property type="entry name" value="Clp1, DNA binding domain"/>
    <property type="match status" value="1"/>
</dbReference>
<evidence type="ECO:0000256" key="3">
    <source>
        <dbReference type="ARBA" id="ARBA00007374"/>
    </source>
</evidence>
<evidence type="ECO:0000256" key="8">
    <source>
        <dbReference type="ARBA" id="ARBA00022741"/>
    </source>
</evidence>
<dbReference type="Pfam" id="PF16573">
    <property type="entry name" value="CLP1_N"/>
    <property type="match status" value="1"/>
</dbReference>
<evidence type="ECO:0000259" key="12">
    <source>
        <dbReference type="Pfam" id="PF06807"/>
    </source>
</evidence>
<proteinExistence type="inferred from homology"/>
<organism evidence="15 16">
    <name type="scientific">Metarhizium anisopliae (strain ARSEF 549)</name>
    <dbReference type="NCBI Taxonomy" id="3151832"/>
    <lineage>
        <taxon>Eukaryota</taxon>
        <taxon>Fungi</taxon>
        <taxon>Dikarya</taxon>
        <taxon>Ascomycota</taxon>
        <taxon>Pezizomycotina</taxon>
        <taxon>Sordariomycetes</taxon>
        <taxon>Hypocreomycetidae</taxon>
        <taxon>Hypocreales</taxon>
        <taxon>Clavicipitaceae</taxon>
        <taxon>Metarhizium</taxon>
    </lineage>
</organism>
<keyword evidence="6" id="KW-0507">mRNA processing</keyword>
<dbReference type="Gene3D" id="2.40.30.330">
    <property type="entry name" value="Pre-mRNA cleavage complex subunit Clp1, C-terminal domain"/>
    <property type="match status" value="1"/>
</dbReference>
<evidence type="ECO:0000256" key="7">
    <source>
        <dbReference type="ARBA" id="ARBA00022679"/>
    </source>
</evidence>
<dbReference type="InterPro" id="IPR038238">
    <property type="entry name" value="Clp1_C_sf"/>
</dbReference>
<keyword evidence="11" id="KW-0539">Nucleus</keyword>
<dbReference type="PANTHER" id="PTHR12755">
    <property type="entry name" value="CLEAVAGE/POLYADENYLATION FACTOR IA SUBUNIT CLP1P"/>
    <property type="match status" value="1"/>
</dbReference>
<keyword evidence="16" id="KW-1185">Reference proteome</keyword>
<dbReference type="InterPro" id="IPR027417">
    <property type="entry name" value="P-loop_NTPase"/>
</dbReference>
<keyword evidence="9" id="KW-0418">Kinase</keyword>
<evidence type="ECO:0000256" key="9">
    <source>
        <dbReference type="ARBA" id="ARBA00022777"/>
    </source>
</evidence>
<feature type="non-terminal residue" evidence="15">
    <location>
        <position position="1"/>
    </location>
</feature>
<evidence type="ECO:0000259" key="13">
    <source>
        <dbReference type="Pfam" id="PF16573"/>
    </source>
</evidence>
<protein>
    <recommendedName>
        <fullName evidence="5">Polynucleotide 5'-hydroxyl-kinase GRC3</fullName>
    </recommendedName>
    <alternativeName>
        <fullName evidence="4">Polynucleotide 5'-hydroxyl-kinase grc3</fullName>
    </alternativeName>
</protein>
<keyword evidence="7" id="KW-0808">Transferase</keyword>
<comment type="function">
    <text evidence="1">Polynucleotide 5'-kinase involved in rRNA processing.</text>
</comment>
<dbReference type="OrthoDB" id="258143at2759"/>
<dbReference type="HOGENOM" id="CLU_356426_0_0_1"/>
<dbReference type="GO" id="GO:0005849">
    <property type="term" value="C:mRNA cleavage factor complex"/>
    <property type="evidence" value="ECO:0007669"/>
    <property type="project" value="InterPro"/>
</dbReference>
<dbReference type="SUPFAM" id="SSF56104">
    <property type="entry name" value="SAICAR synthase-like"/>
    <property type="match status" value="1"/>
</dbReference>